<accession>A0AAN6SYQ4</accession>
<dbReference type="EMBL" id="MU863669">
    <property type="protein sequence ID" value="KAK4097724.1"/>
    <property type="molecule type" value="Genomic_DNA"/>
</dbReference>
<feature type="region of interest" description="Disordered" evidence="1">
    <location>
        <begin position="497"/>
        <end position="530"/>
    </location>
</feature>
<dbReference type="PANTHER" id="PTHR24148">
    <property type="entry name" value="ANKYRIN REPEAT DOMAIN-CONTAINING PROTEIN 39 HOMOLOG-RELATED"/>
    <property type="match status" value="1"/>
</dbReference>
<sequence length="723" mass="81685">MDGFKDLSPHRPLSQPEEIRVVKLHPGASDHPIVCTLEHVRLGEHGGNTTTPDYIAVSYVWGDPAETRPIALDSAPSYPVTLNLFSALTHLRDEGNQVCLWIDSLCINQQDLAERSAQVSRMRDIYASAAEVRVWLGDYGDISKPDWRLGLKYACESAKRVMHPVKTILERLQYDDLTHSQLARGRDVMDQLLIRPWFTRMWVVQEVAVRHLEDDDEKVRMMVGDLTVPWFVMYNAFHHARYIRPRGNDSVLAERLSCRSGLYSIAQAWNNKMALTRFASQDEYFSLAKQLALSLSLFTLFGATDPRDRIYSLLGLLVGNESIPGHLAPDYSKPVDRVYHEYVAWMLREDTGIDLLGLSTGPQPGRPSWVPNLAGRRGVFCRSLDDTNPARLLDNDALLEIEALPITTIVAVENRCNIHEERQQTTPGSAAEAGRILAEHCRRYLLECEGLIERAMDEQASGGARRRNRLRDRCSGWWKNRQWAGWKDKVKQARQHKVSVHASDDTSVEGRFGTGLKGSASSLQQPDKDDVPEELQLETNPHRQRLSQYFAGSFAVSLKDYYRAPPLPWETLYEVLMRRPFSADATDEEIPLPGFVTSTYPREDVVQPLAGSIADEFDGYAFFVCENGDVDFCRSTSIAPEPGDMLCLLRGSTKRYILRPVAGNRGQWTMIGTAYMDAEFSLAWHRNQPDGGGATGEGEMRQSWAAMWKEKREGGNVMTIVIR</sequence>
<feature type="domain" description="Heterokaryon incompatibility" evidence="2">
    <location>
        <begin position="54"/>
        <end position="206"/>
    </location>
</feature>
<reference evidence="3" key="1">
    <citation type="journal article" date="2023" name="Mol. Phylogenet. Evol.">
        <title>Genome-scale phylogeny and comparative genomics of the fungal order Sordariales.</title>
        <authorList>
            <person name="Hensen N."/>
            <person name="Bonometti L."/>
            <person name="Westerberg I."/>
            <person name="Brannstrom I.O."/>
            <person name="Guillou S."/>
            <person name="Cros-Aarteil S."/>
            <person name="Calhoun S."/>
            <person name="Haridas S."/>
            <person name="Kuo A."/>
            <person name="Mondo S."/>
            <person name="Pangilinan J."/>
            <person name="Riley R."/>
            <person name="LaButti K."/>
            <person name="Andreopoulos B."/>
            <person name="Lipzen A."/>
            <person name="Chen C."/>
            <person name="Yan M."/>
            <person name="Daum C."/>
            <person name="Ng V."/>
            <person name="Clum A."/>
            <person name="Steindorff A."/>
            <person name="Ohm R.A."/>
            <person name="Martin F."/>
            <person name="Silar P."/>
            <person name="Natvig D.O."/>
            <person name="Lalanne C."/>
            <person name="Gautier V."/>
            <person name="Ament-Velasquez S.L."/>
            <person name="Kruys A."/>
            <person name="Hutchinson M.I."/>
            <person name="Powell A.J."/>
            <person name="Barry K."/>
            <person name="Miller A.N."/>
            <person name="Grigoriev I.V."/>
            <person name="Debuchy R."/>
            <person name="Gladieux P."/>
            <person name="Hiltunen Thoren M."/>
            <person name="Johannesson H."/>
        </authorList>
    </citation>
    <scope>NUCLEOTIDE SEQUENCE</scope>
    <source>
        <strain evidence="3">CBS 757.83</strain>
    </source>
</reference>
<gene>
    <name evidence="3" type="ORF">N658DRAFT_500146</name>
</gene>
<proteinExistence type="predicted"/>
<organism evidence="3 4">
    <name type="scientific">Parathielavia hyrcaniae</name>
    <dbReference type="NCBI Taxonomy" id="113614"/>
    <lineage>
        <taxon>Eukaryota</taxon>
        <taxon>Fungi</taxon>
        <taxon>Dikarya</taxon>
        <taxon>Ascomycota</taxon>
        <taxon>Pezizomycotina</taxon>
        <taxon>Sordariomycetes</taxon>
        <taxon>Sordariomycetidae</taxon>
        <taxon>Sordariales</taxon>
        <taxon>Chaetomiaceae</taxon>
        <taxon>Parathielavia</taxon>
    </lineage>
</organism>
<dbReference type="Proteomes" id="UP001305647">
    <property type="component" value="Unassembled WGS sequence"/>
</dbReference>
<dbReference type="PANTHER" id="PTHR24148:SF73">
    <property type="entry name" value="HET DOMAIN PROTEIN (AFU_ORTHOLOGUE AFUA_8G01020)"/>
    <property type="match status" value="1"/>
</dbReference>
<dbReference type="InterPro" id="IPR052895">
    <property type="entry name" value="HetReg/Transcr_Mod"/>
</dbReference>
<evidence type="ECO:0000256" key="1">
    <source>
        <dbReference type="SAM" id="MobiDB-lite"/>
    </source>
</evidence>
<dbReference type="InterPro" id="IPR010730">
    <property type="entry name" value="HET"/>
</dbReference>
<reference evidence="3" key="2">
    <citation type="submission" date="2023-05" db="EMBL/GenBank/DDBJ databases">
        <authorList>
            <consortium name="Lawrence Berkeley National Laboratory"/>
            <person name="Steindorff A."/>
            <person name="Hensen N."/>
            <person name="Bonometti L."/>
            <person name="Westerberg I."/>
            <person name="Brannstrom I.O."/>
            <person name="Guillou S."/>
            <person name="Cros-Aarteil S."/>
            <person name="Calhoun S."/>
            <person name="Haridas S."/>
            <person name="Kuo A."/>
            <person name="Mondo S."/>
            <person name="Pangilinan J."/>
            <person name="Riley R."/>
            <person name="Labutti K."/>
            <person name="Andreopoulos B."/>
            <person name="Lipzen A."/>
            <person name="Chen C."/>
            <person name="Yanf M."/>
            <person name="Daum C."/>
            <person name="Ng V."/>
            <person name="Clum A."/>
            <person name="Ohm R."/>
            <person name="Martin F."/>
            <person name="Silar P."/>
            <person name="Natvig D."/>
            <person name="Lalanne C."/>
            <person name="Gautier V."/>
            <person name="Ament-Velasquez S.L."/>
            <person name="Kruys A."/>
            <person name="Hutchinson M.I."/>
            <person name="Powell A.J."/>
            <person name="Barry K."/>
            <person name="Miller A.N."/>
            <person name="Grigoriev I.V."/>
            <person name="Debuchy R."/>
            <person name="Gladieux P."/>
            <person name="Thoren M.H."/>
            <person name="Johannesson H."/>
        </authorList>
    </citation>
    <scope>NUCLEOTIDE SEQUENCE</scope>
    <source>
        <strain evidence="3">CBS 757.83</strain>
    </source>
</reference>
<evidence type="ECO:0000313" key="3">
    <source>
        <dbReference type="EMBL" id="KAK4097724.1"/>
    </source>
</evidence>
<name>A0AAN6SYQ4_9PEZI</name>
<dbReference type="Pfam" id="PF06985">
    <property type="entry name" value="HET"/>
    <property type="match status" value="1"/>
</dbReference>
<evidence type="ECO:0000313" key="4">
    <source>
        <dbReference type="Proteomes" id="UP001305647"/>
    </source>
</evidence>
<dbReference type="AlphaFoldDB" id="A0AAN6SYQ4"/>
<protein>
    <submittedName>
        <fullName evidence="3">HET-domain-containing protein</fullName>
    </submittedName>
</protein>
<keyword evidence="4" id="KW-1185">Reference proteome</keyword>
<comment type="caution">
    <text evidence="3">The sequence shown here is derived from an EMBL/GenBank/DDBJ whole genome shotgun (WGS) entry which is preliminary data.</text>
</comment>
<evidence type="ECO:0000259" key="2">
    <source>
        <dbReference type="Pfam" id="PF06985"/>
    </source>
</evidence>